<dbReference type="EMBL" id="VVIW01000020">
    <property type="protein sequence ID" value="NHZ43531.1"/>
    <property type="molecule type" value="Genomic_DNA"/>
</dbReference>
<protein>
    <submittedName>
        <fullName evidence="1">Uncharacterized protein</fullName>
    </submittedName>
</protein>
<accession>A0ABX0MI47</accession>
<dbReference type="Proteomes" id="UP000819052">
    <property type="component" value="Unassembled WGS sequence"/>
</dbReference>
<name>A0ABX0MI47_9BURK</name>
<comment type="caution">
    <text evidence="1">The sequence shown here is derived from an EMBL/GenBank/DDBJ whole genome shotgun (WGS) entry which is preliminary data.</text>
</comment>
<organism evidence="1 2">
    <name type="scientific">Massilia aquatica</name>
    <dbReference type="NCBI Taxonomy" id="2609000"/>
    <lineage>
        <taxon>Bacteria</taxon>
        <taxon>Pseudomonadati</taxon>
        <taxon>Pseudomonadota</taxon>
        <taxon>Betaproteobacteria</taxon>
        <taxon>Burkholderiales</taxon>
        <taxon>Oxalobacteraceae</taxon>
        <taxon>Telluria group</taxon>
        <taxon>Massilia</taxon>
    </lineage>
</organism>
<keyword evidence="2" id="KW-1185">Reference proteome</keyword>
<evidence type="ECO:0000313" key="1">
    <source>
        <dbReference type="EMBL" id="NHZ43531.1"/>
    </source>
</evidence>
<reference evidence="1 2" key="1">
    <citation type="submission" date="2019-09" db="EMBL/GenBank/DDBJ databases">
        <title>Taxonomy of Antarctic Massilia spp.: description of Massilia rubra sp. nov., Massilia aquatica sp. nov., Massilia mucilaginosa sp. nov., Massilia frigida sp. nov. isolated from streams, lakes and regoliths.</title>
        <authorList>
            <person name="Holochova P."/>
            <person name="Sedlacek I."/>
            <person name="Kralova S."/>
            <person name="Maslanova I."/>
            <person name="Busse H.-J."/>
            <person name="Stankova E."/>
            <person name="Vrbovska V."/>
            <person name="Kovarovic V."/>
            <person name="Bartak M."/>
            <person name="Svec P."/>
            <person name="Pantucek R."/>
        </authorList>
    </citation>
    <scope>NUCLEOTIDE SEQUENCE [LARGE SCALE GENOMIC DNA]</scope>
    <source>
        <strain evidence="1 2">CCM 8693</strain>
    </source>
</reference>
<proteinExistence type="predicted"/>
<evidence type="ECO:0000313" key="2">
    <source>
        <dbReference type="Proteomes" id="UP000819052"/>
    </source>
</evidence>
<sequence>MASWFARLMASSPVASGWVRIAAGMVRPLFHLQSSLDMQTARRFSINGPLAGRSRWRVRYNVKLPRRLSEIGFSSYVEYTFQAGRHRGKFLLGNLNVKDAGTGPKKHVVIIGRKVKFDRFTRCFVSDSGRCETMYLVVCFDVNGIRFFIFIPGK</sequence>
<gene>
    <name evidence="1" type="ORF">F1609_25645</name>
</gene>
<dbReference type="RefSeq" id="WP_167079492.1">
    <property type="nucleotide sequence ID" value="NZ_VVIW01000020.1"/>
</dbReference>